<name>A0A8S9A2U1_SORMA</name>
<evidence type="ECO:0000313" key="3">
    <source>
        <dbReference type="Proteomes" id="UP000433876"/>
    </source>
</evidence>
<dbReference type="Proteomes" id="UP000433876">
    <property type="component" value="Unassembled WGS sequence"/>
</dbReference>
<dbReference type="AlphaFoldDB" id="A0A8S9A2U1"/>
<dbReference type="VEuPathDB" id="FungiDB:SMAC_03544"/>
<organism evidence="2 3">
    <name type="scientific">Sordaria macrospora</name>
    <dbReference type="NCBI Taxonomy" id="5147"/>
    <lineage>
        <taxon>Eukaryota</taxon>
        <taxon>Fungi</taxon>
        <taxon>Dikarya</taxon>
        <taxon>Ascomycota</taxon>
        <taxon>Pezizomycotina</taxon>
        <taxon>Sordariomycetes</taxon>
        <taxon>Sordariomycetidae</taxon>
        <taxon>Sordariales</taxon>
        <taxon>Sordariaceae</taxon>
        <taxon>Sordaria</taxon>
    </lineage>
</organism>
<evidence type="ECO:0000256" key="1">
    <source>
        <dbReference type="SAM" id="MobiDB-lite"/>
    </source>
</evidence>
<reference evidence="2 3" key="1">
    <citation type="submission" date="2017-07" db="EMBL/GenBank/DDBJ databases">
        <title>Genome sequence of the Sordaria macrospora wild type strain R19027.</title>
        <authorList>
            <person name="Nowrousian M."/>
            <person name="Teichert I."/>
            <person name="Kueck U."/>
        </authorList>
    </citation>
    <scope>NUCLEOTIDE SEQUENCE [LARGE SCALE GENOMIC DNA]</scope>
    <source>
        <strain evidence="2 3">R19027</strain>
        <tissue evidence="2">Mycelium</tissue>
    </source>
</reference>
<sequence>MAKPTLKPLPAKPIAAQTGENILKPRYISTTNIPIEPPTTQPPKTASKKPVSPKTAVSMQVAALAKKAALSRAAPSPKAAAPLKVVPPPMSGTGLPPKPPVPINRFPEEDSNRSAPRVPGTSVVKPESSPPFPHTFSIRMATSGDDKPENKEPQQSIKTPTLPLITNLRPRDEPQPENKSDPKPDQASTRSTQKRKRGDTSSAAELKIIWALCFEHRQAHDVSRLGHFALPIPSHSLHLVSPVQLDRAKRYVIPDIIRFEVTPLQLDGEASPIDPVRAELFALDLAQHATPAYYKLQLRPSTNQTDGLAWPVLRSMQIAWELTARWYKEVIVDGGWAELGRMDREDTVMPDAMDMDGDENENSKNSKNDKTTSHHDKITGMGLGDFVASELKKTVTKTKHRRDEPKGSVDIDDEISSWLSHLWREQN</sequence>
<dbReference type="EMBL" id="NMPR01000006">
    <property type="protein sequence ID" value="KAA8636168.1"/>
    <property type="molecule type" value="Genomic_DNA"/>
</dbReference>
<proteinExistence type="predicted"/>
<evidence type="ECO:0000313" key="2">
    <source>
        <dbReference type="EMBL" id="KAA8636168.1"/>
    </source>
</evidence>
<feature type="compositionally biased region" description="Basic and acidic residues" evidence="1">
    <location>
        <begin position="169"/>
        <end position="184"/>
    </location>
</feature>
<comment type="caution">
    <text evidence="2">The sequence shown here is derived from an EMBL/GenBank/DDBJ whole genome shotgun (WGS) entry which is preliminary data.</text>
</comment>
<gene>
    <name evidence="2" type="ORF">SMACR_03544</name>
</gene>
<protein>
    <submittedName>
        <fullName evidence="2">Uncharacterized protein</fullName>
    </submittedName>
</protein>
<feature type="region of interest" description="Disordered" evidence="1">
    <location>
        <begin position="31"/>
        <end position="53"/>
    </location>
</feature>
<feature type="region of interest" description="Disordered" evidence="1">
    <location>
        <begin position="347"/>
        <end position="383"/>
    </location>
</feature>
<feature type="region of interest" description="Disordered" evidence="1">
    <location>
        <begin position="66"/>
        <end position="200"/>
    </location>
</feature>
<dbReference type="OMA" id="WYKEVIV"/>
<accession>A0A8S9A2U1</accession>
<feature type="compositionally biased region" description="Pro residues" evidence="1">
    <location>
        <begin position="85"/>
        <end position="102"/>
    </location>
</feature>
<feature type="compositionally biased region" description="Low complexity" evidence="1">
    <location>
        <begin position="66"/>
        <end position="84"/>
    </location>
</feature>
<feature type="compositionally biased region" description="Basic and acidic residues" evidence="1">
    <location>
        <begin position="361"/>
        <end position="378"/>
    </location>
</feature>